<sequence length="88" mass="10014">LYECFKIFSATSGLQANLGKSCVYFGGVKKEEHDNILKYLEFVHGNLPFKYLGVPLSTKKISLLQWQPLIEKITARITSWTAKKLSYA</sequence>
<proteinExistence type="predicted"/>
<evidence type="ECO:0000313" key="2">
    <source>
        <dbReference type="Proteomes" id="UP000187609"/>
    </source>
</evidence>
<feature type="non-terminal residue" evidence="1">
    <location>
        <position position="88"/>
    </location>
</feature>
<reference evidence="1" key="1">
    <citation type="submission" date="2016-11" db="EMBL/GenBank/DDBJ databases">
        <title>The genome of Nicotiana attenuata.</title>
        <authorList>
            <person name="Xu S."/>
            <person name="Brockmoeller T."/>
            <person name="Gaquerel E."/>
            <person name="Navarro A."/>
            <person name="Kuhl H."/>
            <person name="Gase K."/>
            <person name="Ling Z."/>
            <person name="Zhou W."/>
            <person name="Kreitzer C."/>
            <person name="Stanke M."/>
            <person name="Tang H."/>
            <person name="Lyons E."/>
            <person name="Pandey P."/>
            <person name="Pandey S.P."/>
            <person name="Timmermann B."/>
            <person name="Baldwin I.T."/>
        </authorList>
    </citation>
    <scope>NUCLEOTIDE SEQUENCE [LARGE SCALE GENOMIC DNA]</scope>
    <source>
        <strain evidence="1">UT</strain>
    </source>
</reference>
<feature type="non-terminal residue" evidence="1">
    <location>
        <position position="1"/>
    </location>
</feature>
<dbReference type="SMR" id="A0A314KIX3"/>
<dbReference type="EMBL" id="MJEQ01001832">
    <property type="protein sequence ID" value="OIT29233.1"/>
    <property type="molecule type" value="Genomic_DNA"/>
</dbReference>
<dbReference type="STRING" id="49451.A0A314KIX3"/>
<organism evidence="1 2">
    <name type="scientific">Nicotiana attenuata</name>
    <name type="common">Coyote tobacco</name>
    <dbReference type="NCBI Taxonomy" id="49451"/>
    <lineage>
        <taxon>Eukaryota</taxon>
        <taxon>Viridiplantae</taxon>
        <taxon>Streptophyta</taxon>
        <taxon>Embryophyta</taxon>
        <taxon>Tracheophyta</taxon>
        <taxon>Spermatophyta</taxon>
        <taxon>Magnoliopsida</taxon>
        <taxon>eudicotyledons</taxon>
        <taxon>Gunneridae</taxon>
        <taxon>Pentapetalae</taxon>
        <taxon>asterids</taxon>
        <taxon>lamiids</taxon>
        <taxon>Solanales</taxon>
        <taxon>Solanaceae</taxon>
        <taxon>Nicotianoideae</taxon>
        <taxon>Nicotianeae</taxon>
        <taxon>Nicotiana</taxon>
    </lineage>
</organism>
<gene>
    <name evidence="1" type="ORF">A4A49_64264</name>
</gene>
<evidence type="ECO:0000313" key="1">
    <source>
        <dbReference type="EMBL" id="OIT29233.1"/>
    </source>
</evidence>
<accession>A0A314KIX3</accession>
<comment type="caution">
    <text evidence="1">The sequence shown here is derived from an EMBL/GenBank/DDBJ whole genome shotgun (WGS) entry which is preliminary data.</text>
</comment>
<name>A0A314KIX3_NICAT</name>
<dbReference type="Proteomes" id="UP000187609">
    <property type="component" value="Unassembled WGS sequence"/>
</dbReference>
<protein>
    <submittedName>
        <fullName evidence="1">Uncharacterized protein</fullName>
    </submittedName>
</protein>
<keyword evidence="2" id="KW-1185">Reference proteome</keyword>
<dbReference type="PANTHER" id="PTHR33116:SF66">
    <property type="entry name" value="REVERSE TRANSCRIPTASE ZINC-BINDING DOMAIN-CONTAINING PROTEIN"/>
    <property type="match status" value="1"/>
</dbReference>
<dbReference type="AlphaFoldDB" id="A0A314KIX3"/>
<dbReference type="PANTHER" id="PTHR33116">
    <property type="entry name" value="REVERSE TRANSCRIPTASE ZINC-BINDING DOMAIN-CONTAINING PROTEIN-RELATED-RELATED"/>
    <property type="match status" value="1"/>
</dbReference>
<dbReference type="Gramene" id="OIT29233">
    <property type="protein sequence ID" value="OIT29233"/>
    <property type="gene ID" value="A4A49_64264"/>
</dbReference>